<dbReference type="InterPro" id="IPR028159">
    <property type="entry name" value="RPA_interact_C_dom"/>
</dbReference>
<dbReference type="InterPro" id="IPR028156">
    <property type="entry name" value="RIP"/>
</dbReference>
<dbReference type="GO" id="GO:0008270">
    <property type="term" value="F:zinc ion binding"/>
    <property type="evidence" value="ECO:0007669"/>
    <property type="project" value="UniProtKB-KW"/>
</dbReference>
<reference evidence="5" key="2">
    <citation type="journal article" date="2023" name="Int. J. Mol. Sci.">
        <title>De Novo Assembly and Annotation of 11 Diverse Shrub Willow (Salix) Genomes Reveals Novel Gene Organization in Sex-Linked Regions.</title>
        <authorList>
            <person name="Hyden B."/>
            <person name="Feng K."/>
            <person name="Yates T.B."/>
            <person name="Jawdy S."/>
            <person name="Cereghino C."/>
            <person name="Smart L.B."/>
            <person name="Muchero W."/>
        </authorList>
    </citation>
    <scope>NUCLEOTIDE SEQUENCE [LARGE SCALE GENOMIC DNA]</scope>
    <source>
        <tissue evidence="5">Shoot tip</tissue>
    </source>
</reference>
<accession>A0A9Q0SEV5</accession>
<dbReference type="AlphaFoldDB" id="A0A9Q0SEV5"/>
<dbReference type="PANTHER" id="PTHR31742">
    <property type="entry name" value="RPA-INTERACTING PROTEIN RPAIN"/>
    <property type="match status" value="1"/>
</dbReference>
<dbReference type="GO" id="GO:0005634">
    <property type="term" value="C:nucleus"/>
    <property type="evidence" value="ECO:0007669"/>
    <property type="project" value="TreeGrafter"/>
</dbReference>
<evidence type="ECO:0000256" key="3">
    <source>
        <dbReference type="ARBA" id="ARBA00022833"/>
    </source>
</evidence>
<sequence length="67" mass="7621">MKTDIILAWGEEFLIKQLILPIRLAGAHDEHLDRGCRSKPKFCIETRFGLTALFIVCQDCSAFEVVI</sequence>
<evidence type="ECO:0000313" key="6">
    <source>
        <dbReference type="Proteomes" id="UP001151529"/>
    </source>
</evidence>
<evidence type="ECO:0000256" key="1">
    <source>
        <dbReference type="ARBA" id="ARBA00022723"/>
    </source>
</evidence>
<dbReference type="EMBL" id="JAPFFL010000016">
    <property type="protein sequence ID" value="KAJ6674490.1"/>
    <property type="molecule type" value="Genomic_DNA"/>
</dbReference>
<name>A0A9Q0SEV5_SALVM</name>
<feature type="domain" description="RPA-interacting protein C-terminal" evidence="4">
    <location>
        <begin position="21"/>
        <end position="65"/>
    </location>
</feature>
<reference evidence="5" key="1">
    <citation type="submission" date="2022-11" db="EMBL/GenBank/DDBJ databases">
        <authorList>
            <person name="Hyden B.L."/>
            <person name="Feng K."/>
            <person name="Yates T."/>
            <person name="Jawdy S."/>
            <person name="Smart L.B."/>
            <person name="Muchero W."/>
        </authorList>
    </citation>
    <scope>NUCLEOTIDE SEQUENCE</scope>
    <source>
        <tissue evidence="5">Shoot tip</tissue>
    </source>
</reference>
<keyword evidence="2" id="KW-0863">Zinc-finger</keyword>
<dbReference type="OrthoDB" id="435311at2759"/>
<protein>
    <recommendedName>
        <fullName evidence="4">RPA-interacting protein C-terminal domain-containing protein</fullName>
    </recommendedName>
</protein>
<gene>
    <name evidence="5" type="ORF">OIU85_010741</name>
</gene>
<keyword evidence="3" id="KW-0862">Zinc</keyword>
<evidence type="ECO:0000259" key="4">
    <source>
        <dbReference type="Pfam" id="PF14768"/>
    </source>
</evidence>
<dbReference type="PANTHER" id="PTHR31742:SF1">
    <property type="entry name" value="RPA-INTERACTING PROTEIN"/>
    <property type="match status" value="1"/>
</dbReference>
<dbReference type="Pfam" id="PF14768">
    <property type="entry name" value="RPA_interact_C"/>
    <property type="match status" value="1"/>
</dbReference>
<evidence type="ECO:0000256" key="2">
    <source>
        <dbReference type="ARBA" id="ARBA00022771"/>
    </source>
</evidence>
<evidence type="ECO:0000313" key="5">
    <source>
        <dbReference type="EMBL" id="KAJ6674490.1"/>
    </source>
</evidence>
<comment type="caution">
    <text evidence="5">The sequence shown here is derived from an EMBL/GenBank/DDBJ whole genome shotgun (WGS) entry which is preliminary data.</text>
</comment>
<organism evidence="5 6">
    <name type="scientific">Salix viminalis</name>
    <name type="common">Common osier</name>
    <name type="synonym">Basket willow</name>
    <dbReference type="NCBI Taxonomy" id="40686"/>
    <lineage>
        <taxon>Eukaryota</taxon>
        <taxon>Viridiplantae</taxon>
        <taxon>Streptophyta</taxon>
        <taxon>Embryophyta</taxon>
        <taxon>Tracheophyta</taxon>
        <taxon>Spermatophyta</taxon>
        <taxon>Magnoliopsida</taxon>
        <taxon>eudicotyledons</taxon>
        <taxon>Gunneridae</taxon>
        <taxon>Pentapetalae</taxon>
        <taxon>rosids</taxon>
        <taxon>fabids</taxon>
        <taxon>Malpighiales</taxon>
        <taxon>Salicaceae</taxon>
        <taxon>Saliceae</taxon>
        <taxon>Salix</taxon>
    </lineage>
</organism>
<keyword evidence="6" id="KW-1185">Reference proteome</keyword>
<dbReference type="GO" id="GO:0006606">
    <property type="term" value="P:protein import into nucleus"/>
    <property type="evidence" value="ECO:0007669"/>
    <property type="project" value="TreeGrafter"/>
</dbReference>
<proteinExistence type="predicted"/>
<keyword evidence="1" id="KW-0479">Metal-binding</keyword>
<dbReference type="Proteomes" id="UP001151529">
    <property type="component" value="Chromosome 14"/>
</dbReference>